<keyword evidence="2" id="KW-1185">Reference proteome</keyword>
<reference evidence="1" key="2">
    <citation type="submission" date="2020-11" db="EMBL/GenBank/DDBJ databases">
        <authorList>
            <person name="McCartney M.A."/>
            <person name="Auch B."/>
            <person name="Kono T."/>
            <person name="Mallez S."/>
            <person name="Becker A."/>
            <person name="Gohl D.M."/>
            <person name="Silverstein K.A.T."/>
            <person name="Koren S."/>
            <person name="Bechman K.B."/>
            <person name="Herman A."/>
            <person name="Abrahante J.E."/>
            <person name="Garbe J."/>
        </authorList>
    </citation>
    <scope>NUCLEOTIDE SEQUENCE</scope>
    <source>
        <strain evidence="1">Duluth1</strain>
        <tissue evidence="1">Whole animal</tissue>
    </source>
</reference>
<gene>
    <name evidence="1" type="ORF">DPMN_071684</name>
</gene>
<evidence type="ECO:0000313" key="2">
    <source>
        <dbReference type="Proteomes" id="UP000828390"/>
    </source>
</evidence>
<dbReference type="EMBL" id="JAIWYP010000014">
    <property type="protein sequence ID" value="KAH3712007.1"/>
    <property type="molecule type" value="Genomic_DNA"/>
</dbReference>
<dbReference type="AlphaFoldDB" id="A0A9D4BWG2"/>
<comment type="caution">
    <text evidence="1">The sequence shown here is derived from an EMBL/GenBank/DDBJ whole genome shotgun (WGS) entry which is preliminary data.</text>
</comment>
<evidence type="ECO:0000313" key="1">
    <source>
        <dbReference type="EMBL" id="KAH3712007.1"/>
    </source>
</evidence>
<dbReference type="Proteomes" id="UP000828390">
    <property type="component" value="Unassembled WGS sequence"/>
</dbReference>
<proteinExistence type="predicted"/>
<protein>
    <submittedName>
        <fullName evidence="1">Uncharacterized protein</fullName>
    </submittedName>
</protein>
<name>A0A9D4BWG2_DREPO</name>
<organism evidence="1 2">
    <name type="scientific">Dreissena polymorpha</name>
    <name type="common">Zebra mussel</name>
    <name type="synonym">Mytilus polymorpha</name>
    <dbReference type="NCBI Taxonomy" id="45954"/>
    <lineage>
        <taxon>Eukaryota</taxon>
        <taxon>Metazoa</taxon>
        <taxon>Spiralia</taxon>
        <taxon>Lophotrochozoa</taxon>
        <taxon>Mollusca</taxon>
        <taxon>Bivalvia</taxon>
        <taxon>Autobranchia</taxon>
        <taxon>Heteroconchia</taxon>
        <taxon>Euheterodonta</taxon>
        <taxon>Imparidentia</taxon>
        <taxon>Neoheterodontei</taxon>
        <taxon>Myida</taxon>
        <taxon>Dreissenoidea</taxon>
        <taxon>Dreissenidae</taxon>
        <taxon>Dreissena</taxon>
    </lineage>
</organism>
<accession>A0A9D4BWG2</accession>
<reference evidence="1" key="1">
    <citation type="journal article" date="2019" name="bioRxiv">
        <title>The Genome of the Zebra Mussel, Dreissena polymorpha: A Resource for Invasive Species Research.</title>
        <authorList>
            <person name="McCartney M.A."/>
            <person name="Auch B."/>
            <person name="Kono T."/>
            <person name="Mallez S."/>
            <person name="Zhang Y."/>
            <person name="Obille A."/>
            <person name="Becker A."/>
            <person name="Abrahante J.E."/>
            <person name="Garbe J."/>
            <person name="Badalamenti J.P."/>
            <person name="Herman A."/>
            <person name="Mangelson H."/>
            <person name="Liachko I."/>
            <person name="Sullivan S."/>
            <person name="Sone E.D."/>
            <person name="Koren S."/>
            <person name="Silverstein K.A.T."/>
            <person name="Beckman K.B."/>
            <person name="Gohl D.M."/>
        </authorList>
    </citation>
    <scope>NUCLEOTIDE SEQUENCE</scope>
    <source>
        <strain evidence="1">Duluth1</strain>
        <tissue evidence="1">Whole animal</tissue>
    </source>
</reference>
<sequence length="53" mass="5884">MDTIPSPISIHLSDPSSPHTVCIFVDHPYTIFNHNFRVLSDLKTSSIGSKMKA</sequence>